<accession>A0A9P5PGP3</accession>
<keyword evidence="2" id="KW-1185">Reference proteome</keyword>
<sequence>MAGPSSGSSLVHRKALTTLIGRALGFQASLENKFEDKGLYAPRDPQGRDWIYFMVTGLDGCIGADGGKKNKYAQAYIGISSGEPAHGHFELVKSYPLQPDQLREDLQAEKKVEGMKREWQVLLAEFKNYFMGPTTVTFINNQGLYIANGKNQIDDKTRDMFTRAINDALHLQFPITFEGHFNPSMFGGGKWPPAVSCSVLIGQVSTELKDITEVPSNSPWIESKAYLAYSCRLRRLSTSYRMMYLWTMSG</sequence>
<comment type="caution">
    <text evidence="1">The sequence shown here is derived from an EMBL/GenBank/DDBJ whole genome shotgun (WGS) entry which is preliminary data.</text>
</comment>
<evidence type="ECO:0000313" key="1">
    <source>
        <dbReference type="EMBL" id="KAF9062352.1"/>
    </source>
</evidence>
<dbReference type="EMBL" id="JADNRY010000174">
    <property type="protein sequence ID" value="KAF9062352.1"/>
    <property type="molecule type" value="Genomic_DNA"/>
</dbReference>
<organism evidence="1 2">
    <name type="scientific">Rhodocollybia butyracea</name>
    <dbReference type="NCBI Taxonomy" id="206335"/>
    <lineage>
        <taxon>Eukaryota</taxon>
        <taxon>Fungi</taxon>
        <taxon>Dikarya</taxon>
        <taxon>Basidiomycota</taxon>
        <taxon>Agaricomycotina</taxon>
        <taxon>Agaricomycetes</taxon>
        <taxon>Agaricomycetidae</taxon>
        <taxon>Agaricales</taxon>
        <taxon>Marasmiineae</taxon>
        <taxon>Omphalotaceae</taxon>
        <taxon>Rhodocollybia</taxon>
    </lineage>
</organism>
<dbReference type="AlphaFoldDB" id="A0A9P5PGP3"/>
<protein>
    <submittedName>
        <fullName evidence="1">Uncharacterized protein</fullName>
    </submittedName>
</protein>
<evidence type="ECO:0000313" key="2">
    <source>
        <dbReference type="Proteomes" id="UP000772434"/>
    </source>
</evidence>
<dbReference type="Proteomes" id="UP000772434">
    <property type="component" value="Unassembled WGS sequence"/>
</dbReference>
<gene>
    <name evidence="1" type="ORF">BDP27DRAFT_1483259</name>
</gene>
<name>A0A9P5PGP3_9AGAR</name>
<reference evidence="1" key="1">
    <citation type="submission" date="2020-11" db="EMBL/GenBank/DDBJ databases">
        <authorList>
            <consortium name="DOE Joint Genome Institute"/>
            <person name="Ahrendt S."/>
            <person name="Riley R."/>
            <person name="Andreopoulos W."/>
            <person name="Labutti K."/>
            <person name="Pangilinan J."/>
            <person name="Ruiz-Duenas F.J."/>
            <person name="Barrasa J.M."/>
            <person name="Sanchez-Garcia M."/>
            <person name="Camarero S."/>
            <person name="Miyauchi S."/>
            <person name="Serrano A."/>
            <person name="Linde D."/>
            <person name="Babiker R."/>
            <person name="Drula E."/>
            <person name="Ayuso-Fernandez I."/>
            <person name="Pacheco R."/>
            <person name="Padilla G."/>
            <person name="Ferreira P."/>
            <person name="Barriuso J."/>
            <person name="Kellner H."/>
            <person name="Castanera R."/>
            <person name="Alfaro M."/>
            <person name="Ramirez L."/>
            <person name="Pisabarro A.G."/>
            <person name="Kuo A."/>
            <person name="Tritt A."/>
            <person name="Lipzen A."/>
            <person name="He G."/>
            <person name="Yan M."/>
            <person name="Ng V."/>
            <person name="Cullen D."/>
            <person name="Martin F."/>
            <person name="Rosso M.-N."/>
            <person name="Henrissat B."/>
            <person name="Hibbett D."/>
            <person name="Martinez A.T."/>
            <person name="Grigoriev I.V."/>
        </authorList>
    </citation>
    <scope>NUCLEOTIDE SEQUENCE</scope>
    <source>
        <strain evidence="1">AH 40177</strain>
    </source>
</reference>
<proteinExistence type="predicted"/>